<gene>
    <name evidence="2" type="ORF">GGR04_002090</name>
</gene>
<proteinExistence type="predicted"/>
<dbReference type="Pfam" id="PF11003">
    <property type="entry name" value="DUF2842"/>
    <property type="match status" value="1"/>
</dbReference>
<dbReference type="Proteomes" id="UP000542776">
    <property type="component" value="Unassembled WGS sequence"/>
</dbReference>
<reference evidence="2 3" key="1">
    <citation type="submission" date="2020-08" db="EMBL/GenBank/DDBJ databases">
        <title>Genomic Encyclopedia of Type Strains, Phase IV (KMG-IV): sequencing the most valuable type-strain genomes for metagenomic binning, comparative biology and taxonomic classification.</title>
        <authorList>
            <person name="Goeker M."/>
        </authorList>
    </citation>
    <scope>NUCLEOTIDE SEQUENCE [LARGE SCALE GENOMIC DNA]</scope>
    <source>
        <strain evidence="2 3">DSM 102238</strain>
    </source>
</reference>
<dbReference type="InterPro" id="IPR021265">
    <property type="entry name" value="DUF2842"/>
</dbReference>
<protein>
    <recommendedName>
        <fullName evidence="4">DUF2842 domain-containing protein</fullName>
    </recommendedName>
</protein>
<keyword evidence="3" id="KW-1185">Reference proteome</keyword>
<evidence type="ECO:0008006" key="4">
    <source>
        <dbReference type="Google" id="ProtNLM"/>
    </source>
</evidence>
<evidence type="ECO:0000256" key="1">
    <source>
        <dbReference type="SAM" id="Phobius"/>
    </source>
</evidence>
<sequence>MPVRLKKLLGVVILLALVVVYAVFATAYASLYLGDAPGYVHLLYFLVTGLFWIVPAMFVIRWMEREPDRR</sequence>
<organism evidence="2 3">
    <name type="scientific">Aureimonas pseudogalii</name>
    <dbReference type="NCBI Taxonomy" id="1744844"/>
    <lineage>
        <taxon>Bacteria</taxon>
        <taxon>Pseudomonadati</taxon>
        <taxon>Pseudomonadota</taxon>
        <taxon>Alphaproteobacteria</taxon>
        <taxon>Hyphomicrobiales</taxon>
        <taxon>Aurantimonadaceae</taxon>
        <taxon>Aureimonas</taxon>
    </lineage>
</organism>
<keyword evidence="1" id="KW-1133">Transmembrane helix</keyword>
<keyword evidence="1" id="KW-0812">Transmembrane</keyword>
<feature type="transmembrane region" description="Helical" evidence="1">
    <location>
        <begin position="41"/>
        <end position="60"/>
    </location>
</feature>
<evidence type="ECO:0000313" key="3">
    <source>
        <dbReference type="Proteomes" id="UP000542776"/>
    </source>
</evidence>
<dbReference type="RefSeq" id="WP_183199784.1">
    <property type="nucleotide sequence ID" value="NZ_JACIEK010000004.1"/>
</dbReference>
<dbReference type="AlphaFoldDB" id="A0A7W6H3M7"/>
<dbReference type="EMBL" id="JACIEK010000004">
    <property type="protein sequence ID" value="MBB3998251.1"/>
    <property type="molecule type" value="Genomic_DNA"/>
</dbReference>
<keyword evidence="1" id="KW-0472">Membrane</keyword>
<accession>A0A7W6H3M7</accession>
<comment type="caution">
    <text evidence="2">The sequence shown here is derived from an EMBL/GenBank/DDBJ whole genome shotgun (WGS) entry which is preliminary data.</text>
</comment>
<name>A0A7W6H3M7_9HYPH</name>
<evidence type="ECO:0000313" key="2">
    <source>
        <dbReference type="EMBL" id="MBB3998251.1"/>
    </source>
</evidence>